<dbReference type="EMBL" id="AP014633">
    <property type="protein sequence ID" value="BAP55713.1"/>
    <property type="molecule type" value="Genomic_DNA"/>
</dbReference>
<accession>A0A090AD26</accession>
<dbReference type="AlphaFoldDB" id="A0A090AD26"/>
<evidence type="ECO:0000313" key="2">
    <source>
        <dbReference type="Proteomes" id="UP000031623"/>
    </source>
</evidence>
<gene>
    <name evidence="1" type="ORF">THII_1416</name>
</gene>
<dbReference type="HOGENOM" id="CLU_413271_0_0_6"/>
<dbReference type="Proteomes" id="UP000031623">
    <property type="component" value="Chromosome"/>
</dbReference>
<proteinExistence type="predicted"/>
<dbReference type="STRING" id="40754.THII_1416"/>
<evidence type="ECO:0000313" key="1">
    <source>
        <dbReference type="EMBL" id="BAP55713.1"/>
    </source>
</evidence>
<dbReference type="KEGG" id="tig:THII_1416"/>
<name>A0A090AD26_9GAMM</name>
<reference evidence="1 2" key="1">
    <citation type="journal article" date="2014" name="ISME J.">
        <title>Ecophysiology of Thioploca ingrica as revealed by the complete genome sequence supplemented with proteomic evidence.</title>
        <authorList>
            <person name="Kojima H."/>
            <person name="Ogura Y."/>
            <person name="Yamamoto N."/>
            <person name="Togashi T."/>
            <person name="Mori H."/>
            <person name="Watanabe T."/>
            <person name="Nemoto F."/>
            <person name="Kurokawa K."/>
            <person name="Hayashi T."/>
            <person name="Fukui M."/>
        </authorList>
    </citation>
    <scope>NUCLEOTIDE SEQUENCE [LARGE SCALE GENOMIC DNA]</scope>
</reference>
<sequence>MKANNRYLLIGLVLLALNYLSLGYAEEIALTNLDAGKVILPWTELKKLLEELETLKKHNLADKKTKVEPLPINYSITQSHFSGEVKGNSVYFEAELMVQIFKTGWVTIPLFSNDVGIESVNITVIHAEKIQATVNNNTLTPAVANNTQPNINQLIRDTNGYHLFATGPQQLALQVVFYLPIQVKESIYTLTFIPPRAVVNHLFLRIAEKGVTLVQPPPYSQINQQKDITTVETVLSEHDNFQLRWQIKTDSGITRKSLAIIRALASIDKAELVVINTIIIKYLTSLEQIAFHLPVDVEILNVTSSDITQWSTEKLAQSQVIKIAGHQDSPAQIKIEISYRRRFNDLPLETNIPTITITGVDNLEGFLGIEVLGNLEVATKKVTNGVLIPAKNLPPALWQRTANPLLYGYQFHTSTFNSAISIKGYQEIQTVVANIDRVDCVTHRTLEGKSINRILYSIRNNDRQFLSLTLPENSHLWQAFLDGAPVKPAQKDNGEILIPMKKSLAQGETLQSFTIEIGYITEVNKLSLKGDILNQLPAVDIPISYLNWQLYLPEYYEYSRFEGPLKQVTEFSIPESKVSANPTQIDIPTQGQLFLFEKHLIVNEKPYMRGKYGQFLGDDILLSVHTSSHTSSIEKIESKLPITLRGIRGDRQQVIPNRAIDSGN</sequence>
<protein>
    <submittedName>
        <fullName evidence="1">Uncharacterized protein</fullName>
    </submittedName>
</protein>
<organism evidence="1 2">
    <name type="scientific">Thioploca ingrica</name>
    <dbReference type="NCBI Taxonomy" id="40754"/>
    <lineage>
        <taxon>Bacteria</taxon>
        <taxon>Pseudomonadati</taxon>
        <taxon>Pseudomonadota</taxon>
        <taxon>Gammaproteobacteria</taxon>
        <taxon>Thiotrichales</taxon>
        <taxon>Thiotrichaceae</taxon>
        <taxon>Thioploca</taxon>
    </lineage>
</organism>
<dbReference type="OrthoDB" id="5481813at2"/>
<keyword evidence="2" id="KW-1185">Reference proteome</keyword>